<evidence type="ECO:0000256" key="1">
    <source>
        <dbReference type="ARBA" id="ARBA00008889"/>
    </source>
</evidence>
<comment type="subunit">
    <text evidence="5">Part of the ribosomal stalk of the 50S ribosomal subunit. The N-terminus interacts with L11 and the large rRNA to form the base of the stalk. The C-terminus forms an elongated spine to which L12 dimers bind in a sequential fashion forming a multimeric L10(L12)X complex.</text>
</comment>
<accession>A0A0G0G9M6</accession>
<dbReference type="Proteomes" id="UP000034917">
    <property type="component" value="Unassembled WGS sequence"/>
</dbReference>
<keyword evidence="2 5" id="KW-0689">Ribosomal protein</keyword>
<evidence type="ECO:0000256" key="3">
    <source>
        <dbReference type="ARBA" id="ARBA00023274"/>
    </source>
</evidence>
<keyword evidence="3 5" id="KW-0687">Ribonucleoprotein</keyword>
<evidence type="ECO:0000313" key="7">
    <source>
        <dbReference type="Proteomes" id="UP000034917"/>
    </source>
</evidence>
<dbReference type="InterPro" id="IPR022973">
    <property type="entry name" value="Ribosomal_uL10_bac"/>
</dbReference>
<dbReference type="CDD" id="cd05797">
    <property type="entry name" value="Ribosomal_L10"/>
    <property type="match status" value="1"/>
</dbReference>
<dbReference type="EMBL" id="LBSV01000001">
    <property type="protein sequence ID" value="KKQ26672.1"/>
    <property type="molecule type" value="Genomic_DNA"/>
</dbReference>
<reference evidence="6 7" key="1">
    <citation type="journal article" date="2015" name="Nature">
        <title>rRNA introns, odd ribosomes, and small enigmatic genomes across a large radiation of phyla.</title>
        <authorList>
            <person name="Brown C.T."/>
            <person name="Hug L.A."/>
            <person name="Thomas B.C."/>
            <person name="Sharon I."/>
            <person name="Castelle C.J."/>
            <person name="Singh A."/>
            <person name="Wilkins M.J."/>
            <person name="Williams K.H."/>
            <person name="Banfield J.F."/>
        </authorList>
    </citation>
    <scope>NUCLEOTIDE SEQUENCE [LARGE SCALE GENOMIC DNA]</scope>
</reference>
<dbReference type="InterPro" id="IPR047865">
    <property type="entry name" value="Ribosomal_uL10_bac_type"/>
</dbReference>
<dbReference type="InterPro" id="IPR043141">
    <property type="entry name" value="Ribosomal_uL10-like_sf"/>
</dbReference>
<dbReference type="PANTHER" id="PTHR11560">
    <property type="entry name" value="39S RIBOSOMAL PROTEIN L10, MITOCHONDRIAL"/>
    <property type="match status" value="1"/>
</dbReference>
<evidence type="ECO:0000256" key="5">
    <source>
        <dbReference type="HAMAP-Rule" id="MF_00362"/>
    </source>
</evidence>
<dbReference type="PATRIC" id="fig|1618486.3.peg.22"/>
<dbReference type="GO" id="GO:0070180">
    <property type="term" value="F:large ribosomal subunit rRNA binding"/>
    <property type="evidence" value="ECO:0007669"/>
    <property type="project" value="UniProtKB-UniRule"/>
</dbReference>
<dbReference type="SUPFAM" id="SSF160369">
    <property type="entry name" value="Ribosomal protein L10-like"/>
    <property type="match status" value="1"/>
</dbReference>
<organism evidence="6 7">
    <name type="scientific">Candidatus Roizmanbacteria bacterium GW2011_GWC2_37_13</name>
    <dbReference type="NCBI Taxonomy" id="1618486"/>
    <lineage>
        <taxon>Bacteria</taxon>
        <taxon>Candidatus Roizmaniibacteriota</taxon>
    </lineage>
</organism>
<comment type="caution">
    <text evidence="6">The sequence shown here is derived from an EMBL/GenBank/DDBJ whole genome shotgun (WGS) entry which is preliminary data.</text>
</comment>
<protein>
    <recommendedName>
        <fullName evidence="4 5">Large ribosomal subunit protein uL10</fullName>
    </recommendedName>
</protein>
<evidence type="ECO:0000256" key="4">
    <source>
        <dbReference type="ARBA" id="ARBA00035202"/>
    </source>
</evidence>
<gene>
    <name evidence="5" type="primary">rplJ</name>
    <name evidence="6" type="ORF">US40_C0001G0021</name>
</gene>
<dbReference type="InterPro" id="IPR001790">
    <property type="entry name" value="Ribosomal_uL10"/>
</dbReference>
<dbReference type="NCBIfam" id="NF000955">
    <property type="entry name" value="PRK00099.1-1"/>
    <property type="match status" value="1"/>
</dbReference>
<comment type="similarity">
    <text evidence="1 5">Belongs to the universal ribosomal protein uL10 family.</text>
</comment>
<comment type="function">
    <text evidence="5">Forms part of the ribosomal stalk, playing a central role in the interaction of the ribosome with GTP-bound translation factors.</text>
</comment>
<dbReference type="HAMAP" id="MF_00362">
    <property type="entry name" value="Ribosomal_uL10"/>
    <property type="match status" value="1"/>
</dbReference>
<proteinExistence type="inferred from homology"/>
<dbReference type="GO" id="GO:1990904">
    <property type="term" value="C:ribonucleoprotein complex"/>
    <property type="evidence" value="ECO:0007669"/>
    <property type="project" value="UniProtKB-KW"/>
</dbReference>
<keyword evidence="5" id="KW-0694">RNA-binding</keyword>
<evidence type="ECO:0000313" key="6">
    <source>
        <dbReference type="EMBL" id="KKQ26672.1"/>
    </source>
</evidence>
<dbReference type="Gene3D" id="3.30.70.1730">
    <property type="match status" value="1"/>
</dbReference>
<dbReference type="GO" id="GO:0005840">
    <property type="term" value="C:ribosome"/>
    <property type="evidence" value="ECO:0007669"/>
    <property type="project" value="UniProtKB-KW"/>
</dbReference>
<evidence type="ECO:0000256" key="2">
    <source>
        <dbReference type="ARBA" id="ARBA00022980"/>
    </source>
</evidence>
<dbReference type="AlphaFoldDB" id="A0A0G0G9M6"/>
<name>A0A0G0G9M6_9BACT</name>
<dbReference type="Pfam" id="PF00466">
    <property type="entry name" value="Ribosomal_L10"/>
    <property type="match status" value="1"/>
</dbReference>
<dbReference type="Gene3D" id="6.10.250.290">
    <property type="match status" value="1"/>
</dbReference>
<keyword evidence="5" id="KW-0699">rRNA-binding</keyword>
<sequence>MVSTQKKSQVESLNNLLKEKSNFVLIKIGKTTHQSLENLRRELKKADSSLKVIKNTLFEKALNRSSAEKAVFKDLIKKFFPLREPTAVITFSEDWGAGLKSFYEFVQKEKTLSFKLALLDNALYNSEEAEKIAKLPSREELIAKTIGSMKSPINKFVYAIKYNTNKVVYILKIKSNNPSKA</sequence>
<dbReference type="GO" id="GO:0006412">
    <property type="term" value="P:translation"/>
    <property type="evidence" value="ECO:0007669"/>
    <property type="project" value="UniProtKB-UniRule"/>
</dbReference>